<evidence type="ECO:0000256" key="1">
    <source>
        <dbReference type="SAM" id="MobiDB-lite"/>
    </source>
</evidence>
<accession>A0A5N6R546</accession>
<proteinExistence type="predicted"/>
<dbReference type="Proteomes" id="UP000327013">
    <property type="component" value="Chromosome 5"/>
</dbReference>
<feature type="region of interest" description="Disordered" evidence="1">
    <location>
        <begin position="1"/>
        <end position="70"/>
    </location>
</feature>
<sequence length="134" mass="14490">MGGPRTRGGHIGLHKGGPRTTEGLIGLQRGGPRTRGEAIGLQRGGSRTRGGPTGLQRGRPITMNGGRGRGHVQGTVHTVRLYGPSQSTPSQGNASVRTWDITNRRICSTNWIFSAFITTIGAQYCMHIRNYKKR</sequence>
<dbReference type="EMBL" id="CM017325">
    <property type="protein sequence ID" value="KAE8055245.1"/>
    <property type="molecule type" value="Genomic_DNA"/>
</dbReference>
<gene>
    <name evidence="2" type="ORF">FH972_012097</name>
</gene>
<evidence type="ECO:0000313" key="3">
    <source>
        <dbReference type="Proteomes" id="UP000327013"/>
    </source>
</evidence>
<keyword evidence="3" id="KW-1185">Reference proteome</keyword>
<protein>
    <submittedName>
        <fullName evidence="2">Uncharacterized protein</fullName>
    </submittedName>
</protein>
<evidence type="ECO:0000313" key="2">
    <source>
        <dbReference type="EMBL" id="KAE8055245.1"/>
    </source>
</evidence>
<organism evidence="2 3">
    <name type="scientific">Carpinus fangiana</name>
    <dbReference type="NCBI Taxonomy" id="176857"/>
    <lineage>
        <taxon>Eukaryota</taxon>
        <taxon>Viridiplantae</taxon>
        <taxon>Streptophyta</taxon>
        <taxon>Embryophyta</taxon>
        <taxon>Tracheophyta</taxon>
        <taxon>Spermatophyta</taxon>
        <taxon>Magnoliopsida</taxon>
        <taxon>eudicotyledons</taxon>
        <taxon>Gunneridae</taxon>
        <taxon>Pentapetalae</taxon>
        <taxon>rosids</taxon>
        <taxon>fabids</taxon>
        <taxon>Fagales</taxon>
        <taxon>Betulaceae</taxon>
        <taxon>Carpinus</taxon>
    </lineage>
</organism>
<dbReference type="AlphaFoldDB" id="A0A5N6R546"/>
<name>A0A5N6R546_9ROSI</name>
<reference evidence="2 3" key="1">
    <citation type="submission" date="2019-06" db="EMBL/GenBank/DDBJ databases">
        <title>A chromosomal-level reference genome of Carpinus fangiana (Coryloideae, Betulaceae).</title>
        <authorList>
            <person name="Yang X."/>
            <person name="Wang Z."/>
            <person name="Zhang L."/>
            <person name="Hao G."/>
            <person name="Liu J."/>
            <person name="Yang Y."/>
        </authorList>
    </citation>
    <scope>NUCLEOTIDE SEQUENCE [LARGE SCALE GENOMIC DNA]</scope>
    <source>
        <strain evidence="2">Cfa_2016G</strain>
        <tissue evidence="2">Leaf</tissue>
    </source>
</reference>
<feature type="compositionally biased region" description="Gly residues" evidence="1">
    <location>
        <begin position="1"/>
        <end position="11"/>
    </location>
</feature>